<evidence type="ECO:0000256" key="10">
    <source>
        <dbReference type="ARBA" id="ARBA00022737"/>
    </source>
</evidence>
<comment type="caution">
    <text evidence="21">The sequence shown here is derived from an EMBL/GenBank/DDBJ whole genome shotgun (WGS) entry which is preliminary data.</text>
</comment>
<feature type="compositionally biased region" description="Acidic residues" evidence="20">
    <location>
        <begin position="786"/>
        <end position="804"/>
    </location>
</feature>
<dbReference type="InterPro" id="IPR044066">
    <property type="entry name" value="TRIAD_supradom"/>
</dbReference>
<dbReference type="InterPro" id="IPR018957">
    <property type="entry name" value="Znf_C3HC4_RING-type"/>
</dbReference>
<keyword evidence="14" id="KW-0648">Protein biosynthesis</keyword>
<dbReference type="Gene3D" id="3.90.550.10">
    <property type="entry name" value="Spore Coat Polysaccharide Biosynthesis Protein SpsA, Chain A"/>
    <property type="match status" value="1"/>
</dbReference>
<comment type="catalytic activity">
    <reaction evidence="1">
        <text>[E2 ubiquitin-conjugating enzyme]-S-ubiquitinyl-L-cysteine + [acceptor protein]-L-lysine = [E2 ubiquitin-conjugating enzyme]-L-cysteine + [acceptor protein]-N(6)-ubiquitinyl-L-lysine.</text>
        <dbReference type="EC" id="2.3.2.31"/>
    </reaction>
</comment>
<dbReference type="GO" id="GO:0061630">
    <property type="term" value="F:ubiquitin protein ligase activity"/>
    <property type="evidence" value="ECO:0007669"/>
    <property type="project" value="UniProtKB-EC"/>
</dbReference>
<dbReference type="Proteomes" id="UP000076837">
    <property type="component" value="Unassembled WGS sequence"/>
</dbReference>
<evidence type="ECO:0000256" key="6">
    <source>
        <dbReference type="ARBA" id="ARBA00022490"/>
    </source>
</evidence>
<evidence type="ECO:0000313" key="22">
    <source>
        <dbReference type="Proteomes" id="UP000076837"/>
    </source>
</evidence>
<dbReference type="OrthoDB" id="424572at2759"/>
<dbReference type="PROSITE" id="PS51873">
    <property type="entry name" value="TRIAD"/>
    <property type="match status" value="1"/>
</dbReference>
<keyword evidence="12" id="KW-0833">Ubl conjugation pathway</keyword>
<accession>A0A163K6L5</accession>
<keyword evidence="9" id="KW-0479">Metal-binding</keyword>
<gene>
    <name evidence="21" type="ORF">ST47_g2062</name>
</gene>
<feature type="compositionally biased region" description="Basic and acidic residues" evidence="20">
    <location>
        <begin position="7"/>
        <end position="16"/>
    </location>
</feature>
<dbReference type="Gene3D" id="1.20.120.1750">
    <property type="match status" value="1"/>
</dbReference>
<protein>
    <recommendedName>
        <fullName evidence="5">Mannose-1-phosphate guanyltransferase</fullName>
        <ecNumber evidence="4">2.3.2.31</ecNumber>
    </recommendedName>
    <alternativeName>
        <fullName evidence="16">GDP-mannose pyrophosphorylase</fullName>
    </alternativeName>
    <alternativeName>
        <fullName evidence="15">GTP-mannose-1-phosphate guanylyltransferase</fullName>
    </alternativeName>
    <alternativeName>
        <fullName evidence="17">Translation initiation factor eIF2B subunit epsilon</fullName>
    </alternativeName>
    <alternativeName>
        <fullName evidence="18">eIF2B GDP-GTP exchange factor subunit epsilon</fullName>
    </alternativeName>
</protein>
<sequence>MPPKAKKGQDKGKAGEEEREDPLQAVILADPFETRFSPFTLERPRCLLPLANTPLIEYTFEFLANAGVEEIFVYCGAHRRQVEEYINRSKWSAPSSPFSRLELIQSTSHSIGDAMRDLDSRNLLVGDFLLVYGDVVSNLPLEGALAAHRARRVKDKNAIMTMVLREAGTTHRTKARGTSPVFVIDPEKDRCLHFEQMPNRDQSHFLSIDPELLSDHQEIEIRQDLIDCGIDICTPDVLALWSDNFDFQAPRKGFLHSVLKDYELNGKTFHTHITSDHYAARVRNLHAYDSVSKDIVSRWAYPLCPDSNLVQGQSYRLGKGKIYKEEGVILARDCVINSKTVIGRGTSIGDGSVITNSIIGRHCQIGRNVKIDGAYLWDHASVGDGSVVHKSVIANEASIGRKCTIEEGALISYGVAIGEGMTIRGEHRITRAKRRRESDEELVRGSPDLGVVGKGGDGFEFHDSDEEDEDEVVDSLIPSGSMYNLANLSQESISTLNSDSEADDYEIRHDRSATSSFLSINSQDSQHAANFDHDASASIYDSLVEGHESANIQLELTALRMSTNASDHQVRRAVATSFVKRIHQLTKSGETIKNAVAQVFGQHEELINRAIFDKNQTDKADQVDLMLLLQADLSHKEGGDAILLSVATKLVELDSVEEEGMIQWWEDEKSTENDEMKKVREKTKSLIDFLQQESESESEDDSEEDEDSDLVPSSGGTGSYYTTTPPTTHKRKASGADIQLSPSEEPRKRTFKSPEPPTIDLPATPDTNASGNMDSDDDFNSSMSGEDFEDQDSDMDIEDDSDFDMDQDDVGFETQDKDIKPTKQAHEVDFKVFDPAQIQAQQDKQIDELSSILMQPPEASAILLRYMRWNKERLIEQYMEKTEEVLESAGLGQDAESNPPKLQRIQGFCCDICCDDSPDMDTFAMKCGHRFCADCYRQYLATKIQDEGEAARIRCPGEGCTRIVDSKSLDLLVAADLRGRYHVLITRTYVDDKENLKWCPAPDCKYAVQCGVKSKELNKVVPTVHCDCGHLFCFGCTLADHQPAPCSLVKKWLKKCEDDSETANWISANTKECPRCVSTIEKNGGCNHMTCRKCRHEFCWMCMGVWSEHGTSWYNCNRFEEKSGSDARDAQAKSRQSLERYLHYYNRYANHEQSAKLDKDIYLKTEKKMQQLQNSTGMSWIEVQFLDQASQALQQCRQVLKWTYAFAYYLARNNLTEIFEDNQKDLEMAVENLSEMFEKPIDQLQGLKVEMMDKTSYCTKRRIILLNDTAENLKQGMYNTTRDIQYSTDNG</sequence>
<evidence type="ECO:0000256" key="17">
    <source>
        <dbReference type="ARBA" id="ARBA00044144"/>
    </source>
</evidence>
<dbReference type="CDD" id="cd04197">
    <property type="entry name" value="eIF-2B_epsilon_N"/>
    <property type="match status" value="1"/>
</dbReference>
<dbReference type="PROSITE" id="PS50089">
    <property type="entry name" value="ZF_RING_2"/>
    <property type="match status" value="1"/>
</dbReference>
<dbReference type="Pfam" id="PF22191">
    <property type="entry name" value="IBR_1"/>
    <property type="match status" value="1"/>
</dbReference>
<dbReference type="GO" id="GO:0005085">
    <property type="term" value="F:guanyl-nucleotide exchange factor activity"/>
    <property type="evidence" value="ECO:0007669"/>
    <property type="project" value="InterPro"/>
</dbReference>
<dbReference type="Pfam" id="PF01485">
    <property type="entry name" value="IBR"/>
    <property type="match status" value="1"/>
</dbReference>
<evidence type="ECO:0000256" key="5">
    <source>
        <dbReference type="ARBA" id="ARBA00018601"/>
    </source>
</evidence>
<evidence type="ECO:0000256" key="14">
    <source>
        <dbReference type="ARBA" id="ARBA00022917"/>
    </source>
</evidence>
<dbReference type="SUPFAM" id="SSF48371">
    <property type="entry name" value="ARM repeat"/>
    <property type="match status" value="1"/>
</dbReference>
<dbReference type="Pfam" id="PF25084">
    <property type="entry name" value="LbH_EIF2B"/>
    <property type="match status" value="1"/>
</dbReference>
<evidence type="ECO:0000256" key="4">
    <source>
        <dbReference type="ARBA" id="ARBA00012251"/>
    </source>
</evidence>
<dbReference type="GO" id="GO:0008270">
    <property type="term" value="F:zinc ion binding"/>
    <property type="evidence" value="ECO:0007669"/>
    <property type="project" value="UniProtKB-KW"/>
</dbReference>
<dbReference type="Pfam" id="PF19422">
    <property type="entry name" value="Ariadne"/>
    <property type="match status" value="1"/>
</dbReference>
<dbReference type="SUPFAM" id="SSF53448">
    <property type="entry name" value="Nucleotide-diphospho-sugar transferases"/>
    <property type="match status" value="1"/>
</dbReference>
<dbReference type="GO" id="GO:0003743">
    <property type="term" value="F:translation initiation factor activity"/>
    <property type="evidence" value="ECO:0007669"/>
    <property type="project" value="UniProtKB-KW"/>
</dbReference>
<dbReference type="CDD" id="cd05787">
    <property type="entry name" value="LbH_eIF2B_epsilon"/>
    <property type="match status" value="1"/>
</dbReference>
<dbReference type="CDD" id="cd11558">
    <property type="entry name" value="W2_eIF2B_epsilon"/>
    <property type="match status" value="1"/>
</dbReference>
<evidence type="ECO:0000256" key="7">
    <source>
        <dbReference type="ARBA" id="ARBA00022540"/>
    </source>
</evidence>
<dbReference type="STRING" id="5454.A0A163K6L5"/>
<evidence type="ECO:0000256" key="1">
    <source>
        <dbReference type="ARBA" id="ARBA00001798"/>
    </source>
</evidence>
<dbReference type="InterPro" id="IPR016024">
    <property type="entry name" value="ARM-type_fold"/>
</dbReference>
<dbReference type="InterPro" id="IPR056764">
    <property type="entry name" value="LbH_EIF2B3/5"/>
</dbReference>
<dbReference type="InterPro" id="IPR051956">
    <property type="entry name" value="eIF2B_epsilon"/>
</dbReference>
<dbReference type="GO" id="GO:0031369">
    <property type="term" value="F:translation initiation factor binding"/>
    <property type="evidence" value="ECO:0007669"/>
    <property type="project" value="InterPro"/>
</dbReference>
<dbReference type="CDD" id="cd20356">
    <property type="entry name" value="Rcat_RBR_HHARI-like"/>
    <property type="match status" value="1"/>
</dbReference>
<keyword evidence="10" id="KW-0677">Repeat</keyword>
<dbReference type="EMBL" id="JYNV01000095">
    <property type="protein sequence ID" value="KZM26804.1"/>
    <property type="molecule type" value="Genomic_DNA"/>
</dbReference>
<feature type="region of interest" description="Disordered" evidence="20">
    <location>
        <begin position="1"/>
        <end position="24"/>
    </location>
</feature>
<dbReference type="FunFam" id="3.30.40.10:FF:000019">
    <property type="entry name" value="RBR-type E3 ubiquitin transferase"/>
    <property type="match status" value="1"/>
</dbReference>
<evidence type="ECO:0000256" key="2">
    <source>
        <dbReference type="ARBA" id="ARBA00004514"/>
    </source>
</evidence>
<keyword evidence="11" id="KW-0863">Zinc-finger</keyword>
<dbReference type="SUPFAM" id="SSF57850">
    <property type="entry name" value="RING/U-box"/>
    <property type="match status" value="3"/>
</dbReference>
<keyword evidence="7" id="KW-0396">Initiation factor</keyword>
<dbReference type="InterPro" id="IPR029044">
    <property type="entry name" value="Nucleotide-diphossugar_trans"/>
</dbReference>
<dbReference type="InterPro" id="IPR048962">
    <property type="entry name" value="ARIH1-like_UBL"/>
</dbReference>
<dbReference type="EC" id="2.3.2.31" evidence="4"/>
<dbReference type="Pfam" id="PF21235">
    <property type="entry name" value="UBA_ARI1"/>
    <property type="match status" value="1"/>
</dbReference>
<dbReference type="InterPro" id="IPR045840">
    <property type="entry name" value="Ariadne"/>
</dbReference>
<evidence type="ECO:0000256" key="9">
    <source>
        <dbReference type="ARBA" id="ARBA00022723"/>
    </source>
</evidence>
<dbReference type="Pfam" id="PF02020">
    <property type="entry name" value="W2"/>
    <property type="match status" value="1"/>
</dbReference>
<dbReference type="CDD" id="cd20346">
    <property type="entry name" value="BRcat_RBR_ANKIB1"/>
    <property type="match status" value="1"/>
</dbReference>
<keyword evidence="8 21" id="KW-0808">Transferase</keyword>
<dbReference type="FunFam" id="3.90.550.10:FF:000100">
    <property type="entry name" value="translation initiation factor eIF-2B subunit epsilon"/>
    <property type="match status" value="1"/>
</dbReference>
<dbReference type="SMART" id="SM00184">
    <property type="entry name" value="RING"/>
    <property type="match status" value="3"/>
</dbReference>
<dbReference type="PANTHER" id="PTHR45887:SF1">
    <property type="entry name" value="TRANSLATION INITIATION FACTOR EIF-2B SUBUNIT EPSILON"/>
    <property type="match status" value="1"/>
</dbReference>
<dbReference type="InterPro" id="IPR044123">
    <property type="entry name" value="W2_eIF2B_epsilon"/>
</dbReference>
<dbReference type="CDD" id="cd16625">
    <property type="entry name" value="RING-HC_RBR_HEL2-like"/>
    <property type="match status" value="1"/>
</dbReference>
<dbReference type="PROSITE" id="PS51363">
    <property type="entry name" value="W2"/>
    <property type="match status" value="1"/>
</dbReference>
<comment type="subunit">
    <text evidence="19">Component of the translation initiation factor 2B (eIF2B) complex which is a heterodecamer of two sets of five different subunits: alpha, beta, gamma, delta and epsilon. Subunits alpha, beta and delta comprise a regulatory subcomplex and subunits epsilon and gamma comprise a catalytic subcomplex. Within the complex, the hexameric regulatory complex resides at the center, with the two heterodimeric catalytic subcomplexes bound on opposite sides.</text>
</comment>
<reference evidence="21 22" key="1">
    <citation type="journal article" date="2016" name="Sci. Rep.">
        <title>Draft genome sequencing and secretome analysis of fungal phytopathogen Ascochyta rabiei provides insight into the necrotrophic effector repertoire.</title>
        <authorList>
            <person name="Verma S."/>
            <person name="Gazara R.K."/>
            <person name="Nizam S."/>
            <person name="Parween S."/>
            <person name="Chattopadhyay D."/>
            <person name="Verma P.K."/>
        </authorList>
    </citation>
    <scope>NUCLEOTIDE SEQUENCE [LARGE SCALE GENOMIC DNA]</scope>
    <source>
        <strain evidence="21 22">ArDII</strain>
    </source>
</reference>
<dbReference type="InterPro" id="IPR035543">
    <property type="entry name" value="eIF-2B_epsilon_N"/>
</dbReference>
<evidence type="ECO:0000256" key="20">
    <source>
        <dbReference type="SAM" id="MobiDB-lite"/>
    </source>
</evidence>
<dbReference type="PROSITE" id="PS00518">
    <property type="entry name" value="ZF_RING_1"/>
    <property type="match status" value="2"/>
</dbReference>
<dbReference type="Gene3D" id="3.30.40.10">
    <property type="entry name" value="Zinc/RING finger domain, C3HC4 (zinc finger)"/>
    <property type="match status" value="1"/>
</dbReference>
<keyword evidence="22" id="KW-1185">Reference proteome</keyword>
<feature type="region of interest" description="Disordered" evidence="20">
    <location>
        <begin position="691"/>
        <end position="804"/>
    </location>
</feature>
<evidence type="ECO:0000256" key="15">
    <source>
        <dbReference type="ARBA" id="ARBA00030179"/>
    </source>
</evidence>
<evidence type="ECO:0000256" key="8">
    <source>
        <dbReference type="ARBA" id="ARBA00022679"/>
    </source>
</evidence>
<name>A0A163K6L5_DIDRA</name>
<evidence type="ECO:0000256" key="11">
    <source>
        <dbReference type="ARBA" id="ARBA00022771"/>
    </source>
</evidence>
<dbReference type="GO" id="GO:0005851">
    <property type="term" value="C:eukaryotic translation initiation factor 2B complex"/>
    <property type="evidence" value="ECO:0007669"/>
    <property type="project" value="TreeGrafter"/>
</dbReference>
<evidence type="ECO:0000256" key="18">
    <source>
        <dbReference type="ARBA" id="ARBA00044345"/>
    </source>
</evidence>
<dbReference type="PANTHER" id="PTHR45887">
    <property type="entry name" value="TRANSLATION INITIATION FACTOR EIF-2B SUBUNIT EPSILON"/>
    <property type="match status" value="1"/>
</dbReference>
<dbReference type="Pfam" id="PF00483">
    <property type="entry name" value="NTP_transferase"/>
    <property type="match status" value="1"/>
</dbReference>
<evidence type="ECO:0000256" key="19">
    <source>
        <dbReference type="ARBA" id="ARBA00046432"/>
    </source>
</evidence>
<dbReference type="InterPro" id="IPR011004">
    <property type="entry name" value="Trimer_LpxA-like_sf"/>
</dbReference>
<dbReference type="GO" id="GO:0005829">
    <property type="term" value="C:cytosol"/>
    <property type="evidence" value="ECO:0007669"/>
    <property type="project" value="UniProtKB-SubCell"/>
</dbReference>
<dbReference type="InterPro" id="IPR005835">
    <property type="entry name" value="NTP_transferase_dom"/>
</dbReference>
<comment type="subcellular location">
    <subcellularLocation>
        <location evidence="2">Cytoplasm</location>
        <location evidence="2">Cytosol</location>
    </subcellularLocation>
</comment>
<dbReference type="InterPro" id="IPR002867">
    <property type="entry name" value="IBR_dom"/>
</dbReference>
<dbReference type="FunFam" id="1.20.120.1750:FF:000007">
    <property type="entry name" value="RBR-type E3 ubiquitin transferase"/>
    <property type="match status" value="1"/>
</dbReference>
<evidence type="ECO:0000256" key="3">
    <source>
        <dbReference type="ARBA" id="ARBA00007878"/>
    </source>
</evidence>
<proteinExistence type="inferred from homology"/>
<keyword evidence="13" id="KW-0862">Zinc</keyword>
<dbReference type="InterPro" id="IPR003307">
    <property type="entry name" value="W2_domain"/>
</dbReference>
<dbReference type="InterPro" id="IPR001841">
    <property type="entry name" value="Znf_RING"/>
</dbReference>
<keyword evidence="6" id="KW-0963">Cytoplasm</keyword>
<evidence type="ECO:0000256" key="13">
    <source>
        <dbReference type="ARBA" id="ARBA00022833"/>
    </source>
</evidence>
<evidence type="ECO:0000256" key="16">
    <source>
        <dbReference type="ARBA" id="ARBA00031190"/>
    </source>
</evidence>
<dbReference type="Gene3D" id="1.25.40.180">
    <property type="match status" value="1"/>
</dbReference>
<dbReference type="InterPro" id="IPR013083">
    <property type="entry name" value="Znf_RING/FYVE/PHD"/>
</dbReference>
<feature type="compositionally biased region" description="Acidic residues" evidence="20">
    <location>
        <begin position="694"/>
        <end position="709"/>
    </location>
</feature>
<evidence type="ECO:0000313" key="21">
    <source>
        <dbReference type="EMBL" id="KZM26804.1"/>
    </source>
</evidence>
<dbReference type="SUPFAM" id="SSF51161">
    <property type="entry name" value="Trimeric LpxA-like enzymes"/>
    <property type="match status" value="1"/>
</dbReference>
<organism evidence="21 22">
    <name type="scientific">Didymella rabiei</name>
    <name type="common">Chickpea ascochyta blight fungus</name>
    <name type="synonym">Mycosphaerella rabiei</name>
    <dbReference type="NCBI Taxonomy" id="5454"/>
    <lineage>
        <taxon>Eukaryota</taxon>
        <taxon>Fungi</taxon>
        <taxon>Dikarya</taxon>
        <taxon>Ascomycota</taxon>
        <taxon>Pezizomycotina</taxon>
        <taxon>Dothideomycetes</taxon>
        <taxon>Pleosporomycetidae</taxon>
        <taxon>Pleosporales</taxon>
        <taxon>Pleosporineae</taxon>
        <taxon>Didymellaceae</taxon>
        <taxon>Ascochyta</taxon>
    </lineage>
</organism>
<evidence type="ECO:0000256" key="12">
    <source>
        <dbReference type="ARBA" id="ARBA00022786"/>
    </source>
</evidence>
<dbReference type="InterPro" id="IPR017907">
    <property type="entry name" value="Znf_RING_CS"/>
</dbReference>
<dbReference type="Pfam" id="PF00097">
    <property type="entry name" value="zf-C3HC4"/>
    <property type="match status" value="1"/>
</dbReference>
<dbReference type="Gene3D" id="2.160.10.10">
    <property type="entry name" value="Hexapeptide repeat proteins"/>
    <property type="match status" value="2"/>
</dbReference>
<dbReference type="SMART" id="SM00647">
    <property type="entry name" value="IBR"/>
    <property type="match status" value="2"/>
</dbReference>
<comment type="similarity">
    <text evidence="3">Belongs to the eIF-2B gamma/epsilon subunits family.</text>
</comment>